<gene>
    <name evidence="2" type="ORF">H7B67_07715</name>
</gene>
<dbReference type="RefSeq" id="WP_185119193.1">
    <property type="nucleotide sequence ID" value="NZ_JACJVQ010000005.1"/>
</dbReference>
<comment type="caution">
    <text evidence="2">The sequence shown here is derived from an EMBL/GenBank/DDBJ whole genome shotgun (WGS) entry which is preliminary data.</text>
</comment>
<protein>
    <recommendedName>
        <fullName evidence="1">Rhamnogalacturonan lyase family 11 C-terminal domain-containing protein</fullName>
    </recommendedName>
</protein>
<dbReference type="InterPro" id="IPR034641">
    <property type="entry name" value="RGL11"/>
</dbReference>
<evidence type="ECO:0000313" key="2">
    <source>
        <dbReference type="EMBL" id="MBB6633992.1"/>
    </source>
</evidence>
<evidence type="ECO:0000313" key="3">
    <source>
        <dbReference type="Proteomes" id="UP000535838"/>
    </source>
</evidence>
<dbReference type="PANTHER" id="PTHR43118">
    <property type="entry name" value="RHAMNOGALACTURONAN LYASE (EUROFUNG)"/>
    <property type="match status" value="1"/>
</dbReference>
<dbReference type="InterPro" id="IPR015943">
    <property type="entry name" value="WD40/YVTN_repeat-like_dom_sf"/>
</dbReference>
<dbReference type="SUPFAM" id="SSF69318">
    <property type="entry name" value="Integrin alpha N-terminal domain"/>
    <property type="match status" value="1"/>
</dbReference>
<dbReference type="InterPro" id="IPR049366">
    <property type="entry name" value="RGL11_C"/>
</dbReference>
<dbReference type="Proteomes" id="UP000535838">
    <property type="component" value="Unassembled WGS sequence"/>
</dbReference>
<dbReference type="InterPro" id="IPR028994">
    <property type="entry name" value="Integrin_alpha_N"/>
</dbReference>
<accession>A0A841SS04</accession>
<dbReference type="Pfam" id="PF21348">
    <property type="entry name" value="RGL11_C"/>
    <property type="match status" value="1"/>
</dbReference>
<name>A0A841SS04_9BACL</name>
<dbReference type="EMBL" id="JACJVQ010000005">
    <property type="protein sequence ID" value="MBB6633992.1"/>
    <property type="molecule type" value="Genomic_DNA"/>
</dbReference>
<evidence type="ECO:0000259" key="1">
    <source>
        <dbReference type="Pfam" id="PF21348"/>
    </source>
</evidence>
<dbReference type="AlphaFoldDB" id="A0A841SS04"/>
<dbReference type="Gene3D" id="2.130.10.10">
    <property type="entry name" value="YVTN repeat-like/Quinoprotein amine dehydrogenase"/>
    <property type="match status" value="1"/>
</dbReference>
<keyword evidence="3" id="KW-1185">Reference proteome</keyword>
<reference evidence="2 3" key="1">
    <citation type="submission" date="2020-08" db="EMBL/GenBank/DDBJ databases">
        <title>Cohnella phylogeny.</title>
        <authorList>
            <person name="Dunlap C."/>
        </authorList>
    </citation>
    <scope>NUCLEOTIDE SEQUENCE [LARGE SCALE GENOMIC DNA]</scope>
    <source>
        <strain evidence="2 3">DSM 25241</strain>
    </source>
</reference>
<sequence length="426" mass="47058">MDKNAKAPYLAGSIDIRAAGPRCRMLAGDLDGDGRMELVLVQPDNRQDVRFVPHQTQCLTAFDLDGRQLWQVGKPDPGAGSAGSDYPAQIADVDGDGQIEVLCVMNDRLLVLSGRTGEQKRSFGLPHPEAHDCIVAARLTNASWAGDFLLKDRYRTLWALDANGRVLWKHEGNTGHYPWVYDFDGDGLDEVMVGYDLLDHDGRLLWSCRGLDDHADCIWVGDVNGDGEPEIVIGGSVTVMYDPRGNELWRYSGSVESQHIALGRFRPELAGLQVAGLDRLVREDDGLGRKGKDAIFLLDSEGRELWKEDRKTDGWLTIVEPLGFWAPDAPDYILAYRRGGGVAPALYDGHMEVVVRFPTEGYALHADLCGTGLEQVVLYTDERACVYSSVALELRNTRSDRPLPQPKRLSNSTLYPGGEVPLVSPR</sequence>
<proteinExistence type="predicted"/>
<dbReference type="PANTHER" id="PTHR43118:SF1">
    <property type="entry name" value="RHAMNOGALACTURONAN LYASE (EUROFUNG)"/>
    <property type="match status" value="1"/>
</dbReference>
<feature type="domain" description="Rhamnogalacturonan lyase family 11 C-terminal" evidence="1">
    <location>
        <begin position="27"/>
        <end position="107"/>
    </location>
</feature>
<organism evidence="2 3">
    <name type="scientific">Cohnella thailandensis</name>
    <dbReference type="NCBI Taxonomy" id="557557"/>
    <lineage>
        <taxon>Bacteria</taxon>
        <taxon>Bacillati</taxon>
        <taxon>Bacillota</taxon>
        <taxon>Bacilli</taxon>
        <taxon>Bacillales</taxon>
        <taxon>Paenibacillaceae</taxon>
        <taxon>Cohnella</taxon>
    </lineage>
</organism>